<feature type="domain" description="G-protein coupled receptors family 1 profile" evidence="22">
    <location>
        <begin position="1449"/>
        <end position="1719"/>
    </location>
</feature>
<dbReference type="PROSITE" id="PS51450">
    <property type="entry name" value="LRR"/>
    <property type="match status" value="1"/>
</dbReference>
<dbReference type="GeneID" id="110975554"/>
<feature type="disulfide bond" evidence="15">
    <location>
        <begin position="1018"/>
        <end position="1036"/>
    </location>
</feature>
<evidence type="ECO:0000259" key="18">
    <source>
        <dbReference type="PROSITE" id="PS01180"/>
    </source>
</evidence>
<feature type="domain" description="C-type lectin" evidence="21">
    <location>
        <begin position="767"/>
        <end position="897"/>
    </location>
</feature>
<evidence type="ECO:0000256" key="7">
    <source>
        <dbReference type="ARBA" id="ARBA00022737"/>
    </source>
</evidence>
<evidence type="ECO:0000256" key="12">
    <source>
        <dbReference type="ARBA" id="ARBA00023170"/>
    </source>
</evidence>
<dbReference type="InterPro" id="IPR036055">
    <property type="entry name" value="LDL_receptor-like_sf"/>
</dbReference>
<dbReference type="Proteomes" id="UP000694845">
    <property type="component" value="Unplaced"/>
</dbReference>
<dbReference type="SUPFAM" id="SSF57196">
    <property type="entry name" value="EGF/Laminin"/>
    <property type="match status" value="1"/>
</dbReference>
<evidence type="ECO:0000256" key="14">
    <source>
        <dbReference type="PROSITE-ProRule" id="PRU00076"/>
    </source>
</evidence>
<keyword evidence="11 14" id="KW-1015">Disulfide bond</keyword>
<dbReference type="PRINTS" id="PR00261">
    <property type="entry name" value="LDLRECEPTOR"/>
</dbReference>
<dbReference type="GO" id="GO:0005886">
    <property type="term" value="C:plasma membrane"/>
    <property type="evidence" value="ECO:0007669"/>
    <property type="project" value="UniProtKB-SubCell"/>
</dbReference>
<keyword evidence="13" id="KW-0807">Transducer</keyword>
<evidence type="ECO:0000259" key="19">
    <source>
        <dbReference type="PROSITE" id="PS50022"/>
    </source>
</evidence>
<dbReference type="PROSITE" id="PS50026">
    <property type="entry name" value="EGF_3"/>
    <property type="match status" value="1"/>
</dbReference>
<keyword evidence="7" id="KW-0677">Repeat</keyword>
<dbReference type="InterPro" id="IPR016187">
    <property type="entry name" value="CTDL_fold"/>
</dbReference>
<feature type="domain" description="CUB" evidence="18">
    <location>
        <begin position="629"/>
        <end position="745"/>
    </location>
</feature>
<dbReference type="GO" id="GO:0005509">
    <property type="term" value="F:calcium ion binding"/>
    <property type="evidence" value="ECO:0007669"/>
    <property type="project" value="InterPro"/>
</dbReference>
<sequence length="1942" mass="216712">MIFKGRFSPYTVSYHVLSRAFVTRKVRIAPLSWGSLFPGLRMEVIGCELAEHGDFCSEDSTYYQGFCLGAIETDSPGACEAIFGHRATQVIIRTEEMQTAVGDVLRGAGSTVYLIGLRASLNETTEVYSFTWPDGTKPTFTRFDLWGPSYGTGLCVEIVAIFSHWRSASCDPQHLHSRGTVCQYDLDECAGNHGCSHECINYPGGYQCQCPTGYVLDSAEGKGCVPVCSHFQSNGEAWGQHQSWCYTLGYDHVTWHEANSACLSLGLGSHLPQKDDAFWDGFFQPWNLTWVSHGTENSSCFTQSPPQVYRNPLATNCTAKDLSTSTHMDSEWLLNCNISLPFVCIIEFASIEDTSAPITVDAPFGLFRKWIYPPHLHSDVMLATLRFSVPTNYTVMFDVLRVSLPPTDGCESSFFGIFDVLSENKTTQRRLLCGNDLRNVTATGWFSDIEAVLQVTLTLDSVYPSVVGLETVFKVIGCGTNCMPYCGPSPSVLTNATGSLDILNANIDGHTRCRWLISVEKGKYVKLSLRSNLLSDNARVTVSYGNVQESDMDTTDHGISIVKDSTPGSLQSSTDNTPSLYIADSNEVTIFLTTGRLGEQFGFLIDYESVDAPGCSVGQFVCINSGQFCSIQCNYSSAYVASKGYPELHQGIGKWRWTITTLPGTFVELVFDLLNITSASRSECTAGYLQLLQWSDNEDDEIGGRLCDSRPPTGPLRSPRNHVSLEFYQGHEQEAGRFLARYQGLYYQPRREVTVTSDNCADGWFYYNKHCYRFAKEKSSIRWDDASSICEDQQATLVSIKDRDEADYIHFMLTTVWTTESQNTYIGLTNRRVEGVFLWSDRSPMTFTDWALDFTEEDEEEDERFEYNNPNGGMLEGCTMITLNDFARTSNWVDVACAAREAKQYVCKKMAEDYTRPPDISDFVGSETQRQCPSYLFQCANGECIQKILVCNSVDECSDGSDEGEVCSVDTDYSKFRFQCDGFEISASSFCDFHDDCLDAWDELTCVRPKCSESEFQCPNGKCIDKSKRCDMIDDCDGSQGTASDEVGCEVRSGGFQCYSTRWIPIEYTCDTYPDCGGLHYEDEVPCGIEYKNSCMSPNVTRCRSGICVDDSHTCLYDVDQHGYIKGCRDVTHLRNCEDFQCPVMMFKCPDSYCIPLRFRCNGVGDCPDKEDENNCGQFVCPGAYRCRNNRTCVTLEELCDGKPDCPEMEDDPGGDDELFCNVTCPNGCECVGFSYLCENVKWEQRSASMISPSTRQLFLTAVGSTGAPEVDGFVRAKRDQISGPWTVMNSLHLDLKEFPFLVELELTKNSIDELVPGMFNESRNLRHLNLSFNNIDVLQSGTFEGLSSLEHLTLSFNPLSTIEIGAFAGLNNLKTLEVEGVGLFKSKEGFEDLESLQTIIASKYHYCCVRDVQECFAPRDQFSDCDDLISNGALRFFIWLLGLSALVGNVLVFGLRMVRRYRPGRGRTQRQIATVQDFLITNLAASDFLMGVYMLTIAGADMHFRGVYAFRSEGWRASLACTVTGLLAVLSSEVSVFIVMLLSLDRFLKIVFPFRFGLHMTLNRTRILVVASWAVGLLMSLLPAVVSDRFSDAYYGSSSVCLALPLVPVLPNGWRYMFFLLSVNLICFLGMFVCYAAIFVAVKRSSREAQGQSAQRAAEVRVAAKMSLIVGTDFACWMPIILLALLASFAKVDVPQGVYAWIAIFILPLNSSINPYLYTLSNFWGKRKNKKSKRLSSLIQNQDHSASASPMSRTRSSTVGMESFSDSHSIDFELKPVLATVFSQLEQHRIVPLLNAEALKAFSNTKDSANSSIPGSDQNLGTNLTVWNFTEEELKRVEEDISEALSWLHANGIAGIQLNKDSILLHRESRGCQRAYLKLPQSIVTAEMPNCKQRDDADDIGVELDNKAWENLKRRLRKHVGLGLDEKAQTENGSMCAMSRL</sequence>
<dbReference type="OrthoDB" id="6022531at2759"/>
<feature type="transmembrane region" description="Helical" evidence="17">
    <location>
        <begin position="1518"/>
        <end position="1545"/>
    </location>
</feature>
<dbReference type="SUPFAM" id="SSF81321">
    <property type="entry name" value="Family A G protein-coupled receptor-like"/>
    <property type="match status" value="1"/>
</dbReference>
<gene>
    <name evidence="24" type="primary">LOC110975554</name>
</gene>
<dbReference type="Gene3D" id="2.60.120.290">
    <property type="entry name" value="Spermadhesin, CUB domain"/>
    <property type="match status" value="2"/>
</dbReference>
<evidence type="ECO:0000256" key="13">
    <source>
        <dbReference type="ARBA" id="ARBA00023224"/>
    </source>
</evidence>
<dbReference type="InterPro" id="IPR001611">
    <property type="entry name" value="Leu-rich_rpt"/>
</dbReference>
<keyword evidence="12" id="KW-0675">Receptor</keyword>
<evidence type="ECO:0000256" key="8">
    <source>
        <dbReference type="ARBA" id="ARBA00022989"/>
    </source>
</evidence>
<dbReference type="SUPFAM" id="SSF56436">
    <property type="entry name" value="C-type lectin-like"/>
    <property type="match status" value="3"/>
</dbReference>
<feature type="disulfide bond" evidence="15">
    <location>
        <begin position="1149"/>
        <end position="1167"/>
    </location>
</feature>
<dbReference type="SMART" id="SM00181">
    <property type="entry name" value="EGF"/>
    <property type="match status" value="1"/>
</dbReference>
<dbReference type="GO" id="GO:0008528">
    <property type="term" value="F:G protein-coupled peptide receptor activity"/>
    <property type="evidence" value="ECO:0007669"/>
    <property type="project" value="TreeGrafter"/>
</dbReference>
<dbReference type="InterPro" id="IPR035914">
    <property type="entry name" value="Sperma_CUB_dom_sf"/>
</dbReference>
<dbReference type="Pfam" id="PF13855">
    <property type="entry name" value="LRR_8"/>
    <property type="match status" value="1"/>
</dbReference>
<accession>A0A8B7XVB6</accession>
<dbReference type="InterPro" id="IPR032675">
    <property type="entry name" value="LRR_dom_sf"/>
</dbReference>
<comment type="caution">
    <text evidence="14">Lacks conserved residue(s) required for the propagation of feature annotation.</text>
</comment>
<evidence type="ECO:0000256" key="4">
    <source>
        <dbReference type="ARBA" id="ARBA00022614"/>
    </source>
</evidence>
<evidence type="ECO:0000313" key="23">
    <source>
        <dbReference type="Proteomes" id="UP000694845"/>
    </source>
</evidence>
<dbReference type="InterPro" id="IPR001881">
    <property type="entry name" value="EGF-like_Ca-bd_dom"/>
</dbReference>
<feature type="transmembrane region" description="Helical" evidence="17">
    <location>
        <begin position="1663"/>
        <end position="1687"/>
    </location>
</feature>
<dbReference type="Pfam" id="PF00001">
    <property type="entry name" value="7tm_1"/>
    <property type="match status" value="1"/>
</dbReference>
<dbReference type="InterPro" id="IPR023415">
    <property type="entry name" value="LDLR_class-A_CS"/>
</dbReference>
<keyword evidence="10 17" id="KW-0472">Membrane</keyword>
<evidence type="ECO:0000256" key="11">
    <source>
        <dbReference type="ARBA" id="ARBA00023157"/>
    </source>
</evidence>
<dbReference type="SUPFAM" id="SSF57424">
    <property type="entry name" value="LDL receptor-like module"/>
    <property type="match status" value="3"/>
</dbReference>
<evidence type="ECO:0000256" key="16">
    <source>
        <dbReference type="SAM" id="MobiDB-lite"/>
    </source>
</evidence>
<feature type="domain" description="C-type lectin" evidence="21">
    <location>
        <begin position="63"/>
        <end position="171"/>
    </location>
</feature>
<evidence type="ECO:0000256" key="17">
    <source>
        <dbReference type="SAM" id="Phobius"/>
    </source>
</evidence>
<dbReference type="SUPFAM" id="SSF49785">
    <property type="entry name" value="Galactose-binding domain-like"/>
    <property type="match status" value="1"/>
</dbReference>
<dbReference type="PANTHER" id="PTHR24372">
    <property type="entry name" value="GLYCOPROTEIN HORMONE RECEPTOR"/>
    <property type="match status" value="1"/>
</dbReference>
<feature type="disulfide bond" evidence="15">
    <location>
        <begin position="932"/>
        <end position="944"/>
    </location>
</feature>
<dbReference type="Gene3D" id="1.20.1070.10">
    <property type="entry name" value="Rhodopsin 7-helix transmembrane proteins"/>
    <property type="match status" value="1"/>
</dbReference>
<evidence type="ECO:0000256" key="15">
    <source>
        <dbReference type="PROSITE-ProRule" id="PRU00124"/>
    </source>
</evidence>
<dbReference type="CDD" id="cd00037">
    <property type="entry name" value="CLECT"/>
    <property type="match status" value="2"/>
</dbReference>
<dbReference type="Gene3D" id="2.10.25.10">
    <property type="entry name" value="Laminin"/>
    <property type="match status" value="1"/>
</dbReference>
<dbReference type="CDD" id="cd00112">
    <property type="entry name" value="LDLa"/>
    <property type="match status" value="4"/>
</dbReference>
<dbReference type="PROSITE" id="PS01187">
    <property type="entry name" value="EGF_CA"/>
    <property type="match status" value="1"/>
</dbReference>
<feature type="disulfide bond" evidence="15">
    <location>
        <begin position="1181"/>
        <end position="1193"/>
    </location>
</feature>
<keyword evidence="9" id="KW-0297">G-protein coupled receptor</keyword>
<dbReference type="Gene3D" id="4.10.400.10">
    <property type="entry name" value="Low-density Lipoprotein Receptor"/>
    <property type="match status" value="4"/>
</dbReference>
<dbReference type="InterPro" id="IPR049883">
    <property type="entry name" value="NOTCH1_EGF-like"/>
</dbReference>
<evidence type="ECO:0000259" key="22">
    <source>
        <dbReference type="PROSITE" id="PS50262"/>
    </source>
</evidence>
<dbReference type="Pfam" id="PF00431">
    <property type="entry name" value="CUB"/>
    <property type="match status" value="1"/>
</dbReference>
<evidence type="ECO:0000256" key="1">
    <source>
        <dbReference type="ARBA" id="ARBA00004651"/>
    </source>
</evidence>
<proteinExistence type="predicted"/>
<dbReference type="InterPro" id="IPR001304">
    <property type="entry name" value="C-type_lectin-like"/>
</dbReference>
<dbReference type="Pfam" id="PF00059">
    <property type="entry name" value="Lectin_C"/>
    <property type="match status" value="1"/>
</dbReference>
<dbReference type="InterPro" id="IPR000276">
    <property type="entry name" value="GPCR_Rhodpsn"/>
</dbReference>
<evidence type="ECO:0000259" key="20">
    <source>
        <dbReference type="PROSITE" id="PS50026"/>
    </source>
</evidence>
<dbReference type="CDD" id="cd00041">
    <property type="entry name" value="CUB"/>
    <property type="match status" value="1"/>
</dbReference>
<feature type="disulfide bond" evidence="14">
    <location>
        <begin position="189"/>
        <end position="199"/>
    </location>
</feature>
<feature type="transmembrane region" description="Helical" evidence="17">
    <location>
        <begin position="1617"/>
        <end position="1643"/>
    </location>
</feature>
<dbReference type="PROSITE" id="PS01209">
    <property type="entry name" value="LDLRA_1"/>
    <property type="match status" value="1"/>
</dbReference>
<evidence type="ECO:0000313" key="24">
    <source>
        <dbReference type="RefSeq" id="XP_022083821.1"/>
    </source>
</evidence>
<dbReference type="Gene3D" id="3.80.10.10">
    <property type="entry name" value="Ribonuclease Inhibitor"/>
    <property type="match status" value="1"/>
</dbReference>
<dbReference type="InterPro" id="IPR000742">
    <property type="entry name" value="EGF"/>
</dbReference>
<dbReference type="GO" id="GO:0009755">
    <property type="term" value="P:hormone-mediated signaling pathway"/>
    <property type="evidence" value="ECO:0007669"/>
    <property type="project" value="TreeGrafter"/>
</dbReference>
<dbReference type="CDD" id="cd00054">
    <property type="entry name" value="EGF_CA"/>
    <property type="match status" value="1"/>
</dbReference>
<dbReference type="InterPro" id="IPR017452">
    <property type="entry name" value="GPCR_Rhodpsn_7TM"/>
</dbReference>
<comment type="subcellular location">
    <subcellularLocation>
        <location evidence="1">Cell membrane</location>
        <topology evidence="1">Multi-pass membrane protein</topology>
    </subcellularLocation>
</comment>
<keyword evidence="23" id="KW-1185">Reference proteome</keyword>
<feature type="disulfide bond" evidence="15">
    <location>
        <begin position="1011"/>
        <end position="1023"/>
    </location>
</feature>
<feature type="region of interest" description="Disordered" evidence="16">
    <location>
        <begin position="1736"/>
        <end position="1756"/>
    </location>
</feature>
<feature type="transmembrane region" description="Helical" evidence="17">
    <location>
        <begin position="1566"/>
        <end position="1587"/>
    </location>
</feature>
<dbReference type="InterPro" id="IPR000152">
    <property type="entry name" value="EGF-type_Asp/Asn_hydroxyl_site"/>
</dbReference>
<dbReference type="SMART" id="SM00042">
    <property type="entry name" value="CUB"/>
    <property type="match status" value="2"/>
</dbReference>
<dbReference type="SMART" id="SM00034">
    <property type="entry name" value="CLECT"/>
    <property type="match status" value="2"/>
</dbReference>
<dbReference type="Pfam" id="PF00057">
    <property type="entry name" value="Ldl_recept_a"/>
    <property type="match status" value="3"/>
</dbReference>
<dbReference type="PROSITE" id="PS50041">
    <property type="entry name" value="C_TYPE_LECTIN_2"/>
    <property type="match status" value="2"/>
</dbReference>
<dbReference type="Pfam" id="PF07645">
    <property type="entry name" value="EGF_CA"/>
    <property type="match status" value="1"/>
</dbReference>
<feature type="domain" description="EGF-like" evidence="20">
    <location>
        <begin position="185"/>
        <end position="220"/>
    </location>
</feature>
<dbReference type="RefSeq" id="XP_022083821.1">
    <property type="nucleotide sequence ID" value="XM_022228129.1"/>
</dbReference>
<dbReference type="InterPro" id="IPR018097">
    <property type="entry name" value="EGF_Ca-bd_CS"/>
</dbReference>
<keyword evidence="4" id="KW-0433">Leucine-rich repeat</keyword>
<dbReference type="SMART" id="SM00192">
    <property type="entry name" value="LDLa"/>
    <property type="match status" value="6"/>
</dbReference>
<dbReference type="PROSITE" id="PS50068">
    <property type="entry name" value="LDLRA_2"/>
    <property type="match status" value="4"/>
</dbReference>
<evidence type="ECO:0000256" key="10">
    <source>
        <dbReference type="ARBA" id="ARBA00023136"/>
    </source>
</evidence>
<keyword evidence="5 17" id="KW-0812">Transmembrane</keyword>
<feature type="compositionally biased region" description="Polar residues" evidence="16">
    <location>
        <begin position="1740"/>
        <end position="1756"/>
    </location>
</feature>
<dbReference type="InterPro" id="IPR002172">
    <property type="entry name" value="LDrepeatLR_classA_rpt"/>
</dbReference>
<feature type="transmembrane region" description="Helical" evidence="17">
    <location>
        <begin position="1437"/>
        <end position="1459"/>
    </location>
</feature>
<dbReference type="Gene3D" id="3.10.100.10">
    <property type="entry name" value="Mannose-Binding Protein A, subunit A"/>
    <property type="match status" value="2"/>
</dbReference>
<evidence type="ECO:0000256" key="3">
    <source>
        <dbReference type="ARBA" id="ARBA00022536"/>
    </source>
</evidence>
<dbReference type="InterPro" id="IPR008979">
    <property type="entry name" value="Galactose-bd-like_sf"/>
</dbReference>
<dbReference type="InterPro" id="IPR003591">
    <property type="entry name" value="Leu-rich_rpt_typical-subtyp"/>
</dbReference>
<dbReference type="SMART" id="SM00179">
    <property type="entry name" value="EGF_CA"/>
    <property type="match status" value="1"/>
</dbReference>
<dbReference type="Gene3D" id="2.60.120.260">
    <property type="entry name" value="Galactose-binding domain-like"/>
    <property type="match status" value="1"/>
</dbReference>
<dbReference type="OMA" id="GNHGCSH"/>
<name>A0A8B7XVB6_ACAPL</name>
<reference evidence="24" key="1">
    <citation type="submission" date="2025-08" db="UniProtKB">
        <authorList>
            <consortium name="RefSeq"/>
        </authorList>
    </citation>
    <scope>IDENTIFICATION</scope>
</reference>
<evidence type="ECO:0000256" key="2">
    <source>
        <dbReference type="ARBA" id="ARBA00022475"/>
    </source>
</evidence>
<dbReference type="PROSITE" id="PS50022">
    <property type="entry name" value="FA58C_3"/>
    <property type="match status" value="1"/>
</dbReference>
<dbReference type="PROSITE" id="PS50262">
    <property type="entry name" value="G_PROTEIN_RECEP_F1_2"/>
    <property type="match status" value="1"/>
</dbReference>
<keyword evidence="2" id="KW-1003">Cell membrane</keyword>
<protein>
    <submittedName>
        <fullName evidence="24">Uncharacterized protein LOC110975554</fullName>
    </submittedName>
</protein>
<evidence type="ECO:0000256" key="5">
    <source>
        <dbReference type="ARBA" id="ARBA00022692"/>
    </source>
</evidence>
<feature type="disulfide bond" evidence="15">
    <location>
        <begin position="1142"/>
        <end position="1154"/>
    </location>
</feature>
<organism evidence="23 24">
    <name type="scientific">Acanthaster planci</name>
    <name type="common">Crown-of-thorns starfish</name>
    <dbReference type="NCBI Taxonomy" id="133434"/>
    <lineage>
        <taxon>Eukaryota</taxon>
        <taxon>Metazoa</taxon>
        <taxon>Echinodermata</taxon>
        <taxon>Eleutherozoa</taxon>
        <taxon>Asterozoa</taxon>
        <taxon>Asteroidea</taxon>
        <taxon>Valvatacea</taxon>
        <taxon>Valvatida</taxon>
        <taxon>Acanthasteridae</taxon>
        <taxon>Acanthaster</taxon>
    </lineage>
</organism>
<dbReference type="InterPro" id="IPR016186">
    <property type="entry name" value="C-type_lectin-like/link_sf"/>
</dbReference>
<evidence type="ECO:0000259" key="21">
    <source>
        <dbReference type="PROSITE" id="PS50041"/>
    </source>
</evidence>
<dbReference type="PROSITE" id="PS01180">
    <property type="entry name" value="CUB"/>
    <property type="match status" value="1"/>
</dbReference>
<keyword evidence="3 14" id="KW-0245">EGF-like domain</keyword>
<dbReference type="PROSITE" id="PS00237">
    <property type="entry name" value="G_PROTEIN_RECEP_F1_1"/>
    <property type="match status" value="1"/>
</dbReference>
<evidence type="ECO:0000256" key="9">
    <source>
        <dbReference type="ARBA" id="ARBA00023040"/>
    </source>
</evidence>
<feature type="domain" description="F5/8 type C" evidence="19">
    <location>
        <begin position="1"/>
        <end position="47"/>
    </location>
</feature>
<dbReference type="KEGG" id="aplc:110975554"/>
<dbReference type="PROSITE" id="PS00010">
    <property type="entry name" value="ASX_HYDROXYL"/>
    <property type="match status" value="1"/>
</dbReference>
<dbReference type="PANTHER" id="PTHR24372:SF77">
    <property type="entry name" value="G-PROTEIN COUPLED RECEPTORS FAMILY 1 PROFILE DOMAIN-CONTAINING PROTEIN"/>
    <property type="match status" value="1"/>
</dbReference>
<dbReference type="InterPro" id="IPR000859">
    <property type="entry name" value="CUB_dom"/>
</dbReference>
<feature type="transmembrane region" description="Helical" evidence="17">
    <location>
        <begin position="1479"/>
        <end position="1498"/>
    </location>
</feature>
<dbReference type="SUPFAM" id="SSF49854">
    <property type="entry name" value="Spermadhesin, CUB domain"/>
    <property type="match status" value="2"/>
</dbReference>
<feature type="disulfide bond" evidence="15">
    <location>
        <begin position="939"/>
        <end position="957"/>
    </location>
</feature>
<feature type="disulfide bond" evidence="15">
    <location>
        <begin position="1161"/>
        <end position="1176"/>
    </location>
</feature>
<dbReference type="SUPFAM" id="SSF52058">
    <property type="entry name" value="L domain-like"/>
    <property type="match status" value="1"/>
</dbReference>
<keyword evidence="6" id="KW-0732">Signal</keyword>
<keyword evidence="8 17" id="KW-1133">Transmembrane helix</keyword>
<evidence type="ECO:0000256" key="6">
    <source>
        <dbReference type="ARBA" id="ARBA00022729"/>
    </source>
</evidence>
<dbReference type="SMART" id="SM00369">
    <property type="entry name" value="LRR_TYP"/>
    <property type="match status" value="3"/>
</dbReference>
<dbReference type="InterPro" id="IPR000421">
    <property type="entry name" value="FA58C"/>
</dbReference>
<feature type="transmembrane region" description="Helical" evidence="17">
    <location>
        <begin position="1699"/>
        <end position="1725"/>
    </location>
</feature>
<dbReference type="GO" id="GO:0007189">
    <property type="term" value="P:adenylate cyclase-activating G protein-coupled receptor signaling pathway"/>
    <property type="evidence" value="ECO:0007669"/>
    <property type="project" value="TreeGrafter"/>
</dbReference>
<dbReference type="PROSITE" id="PS01286">
    <property type="entry name" value="FA58C_2"/>
    <property type="match status" value="1"/>
</dbReference>